<accession>A0A369XMR6</accession>
<name>A0A369XMR6_9PROT</name>
<evidence type="ECO:0000256" key="4">
    <source>
        <dbReference type="ARBA" id="ARBA00022764"/>
    </source>
</evidence>
<evidence type="ECO:0000256" key="6">
    <source>
        <dbReference type="ARBA" id="ARBA00022833"/>
    </source>
</evidence>
<dbReference type="GO" id="GO:0004252">
    <property type="term" value="F:serine-type endopeptidase activity"/>
    <property type="evidence" value="ECO:0007669"/>
    <property type="project" value="InterPro"/>
</dbReference>
<evidence type="ECO:0000256" key="1">
    <source>
        <dbReference type="ARBA" id="ARBA00022670"/>
    </source>
</evidence>
<feature type="disulfide bond" evidence="8">
    <location>
        <begin position="227"/>
        <end position="234"/>
    </location>
</feature>
<keyword evidence="8" id="KW-1015">Disulfide bond</keyword>
<keyword evidence="3 10" id="KW-0732">Signal</keyword>
<gene>
    <name evidence="11" type="ORF">DVS81_05640</name>
</gene>
<dbReference type="InterPro" id="IPR009045">
    <property type="entry name" value="Zn_M74/Hedgehog-like"/>
</dbReference>
<dbReference type="PIRSF" id="PIRSF018455">
    <property type="entry name" value="MepA"/>
    <property type="match status" value="1"/>
</dbReference>
<keyword evidence="1" id="KW-0645">Protease</keyword>
<evidence type="ECO:0000256" key="9">
    <source>
        <dbReference type="SAM" id="MobiDB-lite"/>
    </source>
</evidence>
<feature type="disulfide bond" evidence="8">
    <location>
        <begin position="55"/>
        <end position="278"/>
    </location>
</feature>
<evidence type="ECO:0000256" key="8">
    <source>
        <dbReference type="PIRSR" id="PIRSR018455-2"/>
    </source>
</evidence>
<dbReference type="Proteomes" id="UP000253831">
    <property type="component" value="Unassembled WGS sequence"/>
</dbReference>
<evidence type="ECO:0000313" key="11">
    <source>
        <dbReference type="EMBL" id="RDE51413.1"/>
    </source>
</evidence>
<dbReference type="NCBIfam" id="NF006947">
    <property type="entry name" value="PRK09429.1"/>
    <property type="match status" value="1"/>
</dbReference>
<sequence length="285" mass="30504">MNRDLLPATFTPAALLLATWLTAGVTGTALAGPWAEVTAPSTGLTKVIGGVSSGCIAGAQTLPAEGDGYVSIRRYRNRFYGHPDLLRLVSDLARKQARRGPDLVMIGDLSQPRGGLMSSSHRSHQNGLDVDIWFQLAPSAAVANRDTANQADPPSMVTPDGEGLSPLWGDDQQALLKTAAEDPRVERIFVNAAIKRALCASDGDTAWLRKLRPWFGHDAHFHVRLPCPHDSSECTPQAAIPAGDGCGSELDWWFSAEARQPAKKSSTPRPEPTTPAACRPLLSTN</sequence>
<dbReference type="Pfam" id="PF03411">
    <property type="entry name" value="Peptidase_M74"/>
    <property type="match status" value="1"/>
</dbReference>
<evidence type="ECO:0000256" key="10">
    <source>
        <dbReference type="SAM" id="SignalP"/>
    </source>
</evidence>
<dbReference type="GO" id="GO:0006508">
    <property type="term" value="P:proteolysis"/>
    <property type="evidence" value="ECO:0007669"/>
    <property type="project" value="UniProtKB-KW"/>
</dbReference>
<evidence type="ECO:0000256" key="7">
    <source>
        <dbReference type="ARBA" id="ARBA00023049"/>
    </source>
</evidence>
<protein>
    <submittedName>
        <fullName evidence="11">Penicillin-insensitive murein endopeptidase</fullName>
    </submittedName>
</protein>
<dbReference type="Gene3D" id="3.30.1380.10">
    <property type="match status" value="1"/>
</dbReference>
<comment type="caution">
    <text evidence="11">The sequence shown here is derived from an EMBL/GenBank/DDBJ whole genome shotgun (WGS) entry which is preliminary data.</text>
</comment>
<dbReference type="EMBL" id="QPGA01000007">
    <property type="protein sequence ID" value="RDE51413.1"/>
    <property type="molecule type" value="Genomic_DNA"/>
</dbReference>
<feature type="disulfide bond" evidence="8">
    <location>
        <begin position="199"/>
        <end position="246"/>
    </location>
</feature>
<keyword evidence="4" id="KW-0574">Periplasm</keyword>
<evidence type="ECO:0000313" key="12">
    <source>
        <dbReference type="Proteomes" id="UP000253831"/>
    </source>
</evidence>
<evidence type="ECO:0000256" key="5">
    <source>
        <dbReference type="ARBA" id="ARBA00022801"/>
    </source>
</evidence>
<keyword evidence="2" id="KW-0479">Metal-binding</keyword>
<organism evidence="11 12">
    <name type="scientific">Candidatus Accumulibacter meliphilus</name>
    <dbReference type="NCBI Taxonomy" id="2211374"/>
    <lineage>
        <taxon>Bacteria</taxon>
        <taxon>Pseudomonadati</taxon>
        <taxon>Pseudomonadota</taxon>
        <taxon>Betaproteobacteria</taxon>
        <taxon>Candidatus Accumulibacter</taxon>
    </lineage>
</organism>
<keyword evidence="6" id="KW-0862">Zinc</keyword>
<proteinExistence type="predicted"/>
<keyword evidence="7" id="KW-0482">Metalloprotease</keyword>
<feature type="region of interest" description="Disordered" evidence="9">
    <location>
        <begin position="257"/>
        <end position="285"/>
    </location>
</feature>
<dbReference type="InterPro" id="IPR005073">
    <property type="entry name" value="Peptidase_M74"/>
</dbReference>
<dbReference type="SUPFAM" id="SSF55166">
    <property type="entry name" value="Hedgehog/DD-peptidase"/>
    <property type="match status" value="1"/>
</dbReference>
<reference evidence="11 12" key="1">
    <citation type="submission" date="2018-05" db="EMBL/GenBank/DDBJ databases">
        <title>Integrated omic analyses show evidence that a Ca. Accumulibacter phosphatis strain performs denitrification under micro-aerobic conditions.</title>
        <authorList>
            <person name="Camejo P.Y."/>
            <person name="Katherine M.D."/>
            <person name="Daniel N.R."/>
        </authorList>
    </citation>
    <scope>NUCLEOTIDE SEQUENCE [LARGE SCALE GENOMIC DNA]</scope>
    <source>
        <strain evidence="11">UW-LDO-IC</strain>
    </source>
</reference>
<dbReference type="GO" id="GO:0046872">
    <property type="term" value="F:metal ion binding"/>
    <property type="evidence" value="ECO:0007669"/>
    <property type="project" value="UniProtKB-KW"/>
</dbReference>
<feature type="chain" id="PRO_5016953144" evidence="10">
    <location>
        <begin position="32"/>
        <end position="285"/>
    </location>
</feature>
<dbReference type="AlphaFoldDB" id="A0A369XMR6"/>
<evidence type="ECO:0000256" key="3">
    <source>
        <dbReference type="ARBA" id="ARBA00022729"/>
    </source>
</evidence>
<dbReference type="GO" id="GO:0030288">
    <property type="term" value="C:outer membrane-bounded periplasmic space"/>
    <property type="evidence" value="ECO:0007669"/>
    <property type="project" value="InterPro"/>
</dbReference>
<keyword evidence="5" id="KW-0378">Hydrolase</keyword>
<feature type="signal peptide" evidence="10">
    <location>
        <begin position="1"/>
        <end position="31"/>
    </location>
</feature>
<dbReference type="GO" id="GO:0008237">
    <property type="term" value="F:metallopeptidase activity"/>
    <property type="evidence" value="ECO:0007669"/>
    <property type="project" value="UniProtKB-KW"/>
</dbReference>
<evidence type="ECO:0000256" key="2">
    <source>
        <dbReference type="ARBA" id="ARBA00022723"/>
    </source>
</evidence>